<dbReference type="InterPro" id="IPR050270">
    <property type="entry name" value="DegV_domain_contain"/>
</dbReference>
<dbReference type="AlphaFoldDB" id="A0A0R1ZCY2"/>
<keyword evidence="3" id="KW-1185">Reference proteome</keyword>
<organism evidence="2 3">
    <name type="scientific">Ligilactobacillus araffinosus DSM 20653</name>
    <dbReference type="NCBI Taxonomy" id="1423820"/>
    <lineage>
        <taxon>Bacteria</taxon>
        <taxon>Bacillati</taxon>
        <taxon>Bacillota</taxon>
        <taxon>Bacilli</taxon>
        <taxon>Lactobacillales</taxon>
        <taxon>Lactobacillaceae</taxon>
        <taxon>Ligilactobacillus</taxon>
    </lineage>
</organism>
<dbReference type="Proteomes" id="UP000051291">
    <property type="component" value="Unassembled WGS sequence"/>
</dbReference>
<dbReference type="PANTHER" id="PTHR33434:SF8">
    <property type="entry name" value="DEGV DOMAIN-CONTAINING PROTEIN SPR1019"/>
    <property type="match status" value="1"/>
</dbReference>
<dbReference type="InterPro" id="IPR043168">
    <property type="entry name" value="DegV_C"/>
</dbReference>
<dbReference type="GO" id="GO:0008289">
    <property type="term" value="F:lipid binding"/>
    <property type="evidence" value="ECO:0007669"/>
    <property type="project" value="UniProtKB-KW"/>
</dbReference>
<dbReference type="RefSeq" id="WP_057906452.1">
    <property type="nucleotide sequence ID" value="NZ_AYYZ01000015.1"/>
</dbReference>
<keyword evidence="1" id="KW-0446">Lipid-binding</keyword>
<gene>
    <name evidence="2" type="ORF">FC64_GL000305</name>
</gene>
<evidence type="ECO:0000313" key="2">
    <source>
        <dbReference type="EMBL" id="KRM52752.1"/>
    </source>
</evidence>
<evidence type="ECO:0000256" key="1">
    <source>
        <dbReference type="ARBA" id="ARBA00023121"/>
    </source>
</evidence>
<protein>
    <submittedName>
        <fullName evidence="2">DegV family protein</fullName>
    </submittedName>
</protein>
<dbReference type="Pfam" id="PF02645">
    <property type="entry name" value="DegV"/>
    <property type="match status" value="1"/>
</dbReference>
<dbReference type="STRING" id="1423820.FC64_GL000305"/>
<comment type="caution">
    <text evidence="2">The sequence shown here is derived from an EMBL/GenBank/DDBJ whole genome shotgun (WGS) entry which is preliminary data.</text>
</comment>
<sequence length="288" mass="31395">MANIKIVTDSSVQLTPAEIKENNITIVPLTIEINGQTFVDGETITREELVEELKKGNKPKTSQPAVGSFVDVFDRLGEDGSQVVAILLSDVLSGTYQTAVSAAEMSSTDVTVINSKSTDRGEAFQVLAAAKDAAAGKTIEEIQAHCKEILARTTIDVLVDNLDNILSGGRLGKMASMLTKLINLKVIVRLRENSLDVVKKGRSRKTFFKYCAELKERHQDNPIQELSLSNVDCSDEYLEKVKDTVLPENSADAAYIARLTSPIIMTHTGLNAIGVITLAEEPEPDEYK</sequence>
<dbReference type="PATRIC" id="fig|1423820.4.peg.306"/>
<proteinExistence type="predicted"/>
<dbReference type="PROSITE" id="PS51482">
    <property type="entry name" value="DEGV"/>
    <property type="match status" value="1"/>
</dbReference>
<dbReference type="Gene3D" id="3.40.50.10170">
    <property type="match status" value="1"/>
</dbReference>
<dbReference type="InterPro" id="IPR003797">
    <property type="entry name" value="DegV"/>
</dbReference>
<dbReference type="EMBL" id="AYYZ01000015">
    <property type="protein sequence ID" value="KRM52752.1"/>
    <property type="molecule type" value="Genomic_DNA"/>
</dbReference>
<dbReference type="Gene3D" id="3.30.1180.10">
    <property type="match status" value="1"/>
</dbReference>
<accession>A0A0R1ZCY2</accession>
<evidence type="ECO:0000313" key="3">
    <source>
        <dbReference type="Proteomes" id="UP000051291"/>
    </source>
</evidence>
<dbReference type="SUPFAM" id="SSF82549">
    <property type="entry name" value="DAK1/DegV-like"/>
    <property type="match status" value="1"/>
</dbReference>
<dbReference type="NCBIfam" id="TIGR00762">
    <property type="entry name" value="DegV"/>
    <property type="match status" value="1"/>
</dbReference>
<name>A0A0R1ZCY2_9LACO</name>
<dbReference type="PANTHER" id="PTHR33434">
    <property type="entry name" value="DEGV DOMAIN-CONTAINING PROTEIN DR_1986-RELATED"/>
    <property type="match status" value="1"/>
</dbReference>
<reference evidence="2 3" key="1">
    <citation type="journal article" date="2015" name="Genome Announc.">
        <title>Expanding the biotechnology potential of lactobacilli through comparative genomics of 213 strains and associated genera.</title>
        <authorList>
            <person name="Sun Z."/>
            <person name="Harris H.M."/>
            <person name="McCann A."/>
            <person name="Guo C."/>
            <person name="Argimon S."/>
            <person name="Zhang W."/>
            <person name="Yang X."/>
            <person name="Jeffery I.B."/>
            <person name="Cooney J.C."/>
            <person name="Kagawa T.F."/>
            <person name="Liu W."/>
            <person name="Song Y."/>
            <person name="Salvetti E."/>
            <person name="Wrobel A."/>
            <person name="Rasinkangas P."/>
            <person name="Parkhill J."/>
            <person name="Rea M.C."/>
            <person name="O'Sullivan O."/>
            <person name="Ritari J."/>
            <person name="Douillard F.P."/>
            <person name="Paul Ross R."/>
            <person name="Yang R."/>
            <person name="Briner A.E."/>
            <person name="Felis G.E."/>
            <person name="de Vos W.M."/>
            <person name="Barrangou R."/>
            <person name="Klaenhammer T.R."/>
            <person name="Caufield P.W."/>
            <person name="Cui Y."/>
            <person name="Zhang H."/>
            <person name="O'Toole P.W."/>
        </authorList>
    </citation>
    <scope>NUCLEOTIDE SEQUENCE [LARGE SCALE GENOMIC DNA]</scope>
    <source>
        <strain evidence="2 3">DSM 20653</strain>
    </source>
</reference>